<feature type="non-terminal residue" evidence="1">
    <location>
        <position position="1"/>
    </location>
</feature>
<dbReference type="AlphaFoldDB" id="X1RTU0"/>
<comment type="caution">
    <text evidence="1">The sequence shown here is derived from an EMBL/GenBank/DDBJ whole genome shotgun (WGS) entry which is preliminary data.</text>
</comment>
<sequence length="108" mass="12013">GGVIRLVKDLSEVFVPAKNQKKACELVGVPITIEEFSVHQSRLYDSDFATVKYSTDEGDKGWLNIGSEPVLECLECIKDSLPVRCKLEKRGSEQGFDYYVLASAKVVK</sequence>
<proteinExistence type="predicted"/>
<organism evidence="1">
    <name type="scientific">marine sediment metagenome</name>
    <dbReference type="NCBI Taxonomy" id="412755"/>
    <lineage>
        <taxon>unclassified sequences</taxon>
        <taxon>metagenomes</taxon>
        <taxon>ecological metagenomes</taxon>
    </lineage>
</organism>
<protein>
    <submittedName>
        <fullName evidence="1">Uncharacterized protein</fullName>
    </submittedName>
</protein>
<reference evidence="1" key="1">
    <citation type="journal article" date="2014" name="Front. Microbiol.">
        <title>High frequency of phylogenetically diverse reductive dehalogenase-homologous genes in deep subseafloor sedimentary metagenomes.</title>
        <authorList>
            <person name="Kawai M."/>
            <person name="Futagami T."/>
            <person name="Toyoda A."/>
            <person name="Takaki Y."/>
            <person name="Nishi S."/>
            <person name="Hori S."/>
            <person name="Arai W."/>
            <person name="Tsubouchi T."/>
            <person name="Morono Y."/>
            <person name="Uchiyama I."/>
            <person name="Ito T."/>
            <person name="Fujiyama A."/>
            <person name="Inagaki F."/>
            <person name="Takami H."/>
        </authorList>
    </citation>
    <scope>NUCLEOTIDE SEQUENCE</scope>
    <source>
        <strain evidence="1">Expedition CK06-06</strain>
    </source>
</reference>
<accession>X1RTU0</accession>
<name>X1RTU0_9ZZZZ</name>
<evidence type="ECO:0000313" key="1">
    <source>
        <dbReference type="EMBL" id="GAI66610.1"/>
    </source>
</evidence>
<dbReference type="EMBL" id="BARW01000599">
    <property type="protein sequence ID" value="GAI66610.1"/>
    <property type="molecule type" value="Genomic_DNA"/>
</dbReference>
<gene>
    <name evidence="1" type="ORF">S12H4_02439</name>
</gene>